<evidence type="ECO:0000256" key="7">
    <source>
        <dbReference type="RuleBase" id="RU367016"/>
    </source>
</evidence>
<evidence type="ECO:0000259" key="8">
    <source>
        <dbReference type="Pfam" id="PF09335"/>
    </source>
</evidence>
<feature type="domain" description="VTT" evidence="8">
    <location>
        <begin position="39"/>
        <end position="163"/>
    </location>
</feature>
<dbReference type="Pfam" id="PF09335">
    <property type="entry name" value="VTT_dom"/>
    <property type="match status" value="1"/>
</dbReference>
<dbReference type="AlphaFoldDB" id="A0A2N4U0B4"/>
<dbReference type="InterPro" id="IPR032816">
    <property type="entry name" value="VTT_dom"/>
</dbReference>
<evidence type="ECO:0000256" key="5">
    <source>
        <dbReference type="ARBA" id="ARBA00022989"/>
    </source>
</evidence>
<evidence type="ECO:0000256" key="4">
    <source>
        <dbReference type="ARBA" id="ARBA00022692"/>
    </source>
</evidence>
<evidence type="ECO:0000313" key="9">
    <source>
        <dbReference type="EMBL" id="PLC48451.1"/>
    </source>
</evidence>
<comment type="caution">
    <text evidence="9">The sequence shown here is derived from an EMBL/GenBank/DDBJ whole genome shotgun (WGS) entry which is preliminary data.</text>
</comment>
<feature type="transmembrane region" description="Helical" evidence="7">
    <location>
        <begin position="176"/>
        <end position="196"/>
    </location>
</feature>
<comment type="subcellular location">
    <subcellularLocation>
        <location evidence="1 7">Cell membrane</location>
        <topology evidence="1 7">Multi-pass membrane protein</topology>
    </subcellularLocation>
</comment>
<evidence type="ECO:0000256" key="2">
    <source>
        <dbReference type="ARBA" id="ARBA00010792"/>
    </source>
</evidence>
<protein>
    <recommendedName>
        <fullName evidence="8">VTT domain-containing protein</fullName>
    </recommendedName>
</protein>
<dbReference type="PANTHER" id="PTHR30353:SF15">
    <property type="entry name" value="INNER MEMBRANE PROTEIN YABI"/>
    <property type="match status" value="1"/>
</dbReference>
<feature type="transmembrane region" description="Helical" evidence="7">
    <location>
        <begin position="21"/>
        <end position="48"/>
    </location>
</feature>
<accession>A0A2N4U0B4</accession>
<name>A0A2N4U0B4_9BURK</name>
<dbReference type="OrthoDB" id="9780918at2"/>
<evidence type="ECO:0000256" key="1">
    <source>
        <dbReference type="ARBA" id="ARBA00004651"/>
    </source>
</evidence>
<sequence>MDQYIKIVSTFIETHQEWAGLTLGLLAMGESLLIIGLAIPATALMLLVGGLVGNGTLEPLPIIAWGIAGAALGDAISYFIGRLLGPKIVRSWPLNKQRRTVARARYFFHKYGVLSIFAGRFLGPLRAVVPSVAGVMKMPHWRFQIANVLSAALWIPLMLMPGYLTGRSVDALGSNNTNFSVLFSGVLSVVLAVWIARAMMRKRQISSADQPRNKSKTDR</sequence>
<dbReference type="InterPro" id="IPR032818">
    <property type="entry name" value="DedA-like"/>
</dbReference>
<evidence type="ECO:0000313" key="10">
    <source>
        <dbReference type="Proteomes" id="UP000234190"/>
    </source>
</evidence>
<keyword evidence="5 7" id="KW-1133">Transmembrane helix</keyword>
<reference evidence="9 10" key="1">
    <citation type="submission" date="2017-10" db="EMBL/GenBank/DDBJ databases">
        <title>Two draft genome sequences of Pusillimonas sp. strains isolated from a nitrate- and radionuclide-contaminated groundwater in Russia.</title>
        <authorList>
            <person name="Grouzdev D.S."/>
            <person name="Tourova T.P."/>
            <person name="Goeva M.A."/>
            <person name="Babich T.L."/>
            <person name="Sokolova D.S."/>
            <person name="Abdullin R."/>
            <person name="Poltaraus A.B."/>
            <person name="Toshchakov S.V."/>
            <person name="Nazina T.N."/>
        </authorList>
    </citation>
    <scope>NUCLEOTIDE SEQUENCE [LARGE SCALE GENOMIC DNA]</scope>
    <source>
        <strain evidence="9 10">JR1/69-3-13</strain>
    </source>
</reference>
<dbReference type="EMBL" id="PDNW01000020">
    <property type="protein sequence ID" value="PLC48451.1"/>
    <property type="molecule type" value="Genomic_DNA"/>
</dbReference>
<dbReference type="Proteomes" id="UP000234190">
    <property type="component" value="Unassembled WGS sequence"/>
</dbReference>
<keyword evidence="3 7" id="KW-1003">Cell membrane</keyword>
<keyword evidence="10" id="KW-1185">Reference proteome</keyword>
<dbReference type="GO" id="GO:0005886">
    <property type="term" value="C:plasma membrane"/>
    <property type="evidence" value="ECO:0007669"/>
    <property type="project" value="UniProtKB-SubCell"/>
</dbReference>
<organism evidence="9 10">
    <name type="scientific">Pollutimonas subterranea</name>
    <dbReference type="NCBI Taxonomy" id="2045210"/>
    <lineage>
        <taxon>Bacteria</taxon>
        <taxon>Pseudomonadati</taxon>
        <taxon>Pseudomonadota</taxon>
        <taxon>Betaproteobacteria</taxon>
        <taxon>Burkholderiales</taxon>
        <taxon>Alcaligenaceae</taxon>
        <taxon>Pollutimonas</taxon>
    </lineage>
</organism>
<feature type="transmembrane region" description="Helical" evidence="7">
    <location>
        <begin position="60"/>
        <end position="80"/>
    </location>
</feature>
<dbReference type="RefSeq" id="WP_102075375.1">
    <property type="nucleotide sequence ID" value="NZ_PDNW01000020.1"/>
</dbReference>
<proteinExistence type="inferred from homology"/>
<keyword evidence="6 7" id="KW-0472">Membrane</keyword>
<gene>
    <name evidence="9" type="ORF">CR159_18125</name>
</gene>
<keyword evidence="4 7" id="KW-0812">Transmembrane</keyword>
<comment type="similarity">
    <text evidence="2 7">Belongs to the DedA family.</text>
</comment>
<evidence type="ECO:0000256" key="6">
    <source>
        <dbReference type="ARBA" id="ARBA00023136"/>
    </source>
</evidence>
<dbReference type="PANTHER" id="PTHR30353">
    <property type="entry name" value="INNER MEMBRANE PROTEIN DEDA-RELATED"/>
    <property type="match status" value="1"/>
</dbReference>
<feature type="transmembrane region" description="Helical" evidence="7">
    <location>
        <begin position="145"/>
        <end position="164"/>
    </location>
</feature>
<evidence type="ECO:0000256" key="3">
    <source>
        <dbReference type="ARBA" id="ARBA00022475"/>
    </source>
</evidence>